<keyword evidence="2" id="KW-1133">Transmembrane helix</keyword>
<dbReference type="Pfam" id="PF03968">
    <property type="entry name" value="LptD_N"/>
    <property type="match status" value="1"/>
</dbReference>
<feature type="compositionally biased region" description="Basic and acidic residues" evidence="1">
    <location>
        <begin position="494"/>
        <end position="505"/>
    </location>
</feature>
<feature type="compositionally biased region" description="Polar residues" evidence="1">
    <location>
        <begin position="590"/>
        <end position="608"/>
    </location>
</feature>
<dbReference type="AlphaFoldDB" id="A0A517X3G9"/>
<feature type="domain" description="Organic solvent tolerance-like N-terminal" evidence="3">
    <location>
        <begin position="269"/>
        <end position="400"/>
    </location>
</feature>
<feature type="region of interest" description="Disordered" evidence="1">
    <location>
        <begin position="590"/>
        <end position="632"/>
    </location>
</feature>
<dbReference type="Gene3D" id="2.60.450.10">
    <property type="entry name" value="Lipopolysaccharide (LPS) transport protein A like domain"/>
    <property type="match status" value="1"/>
</dbReference>
<name>A0A517X3G9_9PLAN</name>
<dbReference type="Proteomes" id="UP000318384">
    <property type="component" value="Chromosome"/>
</dbReference>
<protein>
    <submittedName>
        <fullName evidence="4">OstA-like protein</fullName>
    </submittedName>
</protein>
<feature type="region of interest" description="Disordered" evidence="1">
    <location>
        <begin position="483"/>
        <end position="505"/>
    </location>
</feature>
<feature type="region of interest" description="Disordered" evidence="1">
    <location>
        <begin position="894"/>
        <end position="917"/>
    </location>
</feature>
<keyword evidence="2" id="KW-0812">Transmembrane</keyword>
<feature type="compositionally biased region" description="Polar residues" evidence="1">
    <location>
        <begin position="901"/>
        <end position="917"/>
    </location>
</feature>
<dbReference type="InterPro" id="IPR005653">
    <property type="entry name" value="OstA-like_N"/>
</dbReference>
<dbReference type="EMBL" id="CP037422">
    <property type="protein sequence ID" value="QDU12051.1"/>
    <property type="molecule type" value="Genomic_DNA"/>
</dbReference>
<keyword evidence="2" id="KW-0472">Membrane</keyword>
<sequence>MSGAIHHNRNGLFDRLIASRLLLIWVTTASLTGAYLVYAQAIRLVIKEKVIRREFPKEVIESPAYATGNNERANTYLPESPWAADARYQFQDENVFVYTEKWEQEEEKKAARLKPFAMLMFDTKKGEAEQPFALMSQEALIRFEFPFGVKHTDPGRMIAGSLEGNVKITGPNGLIIYGRNFFYDESSMNIWSDHEVRFAYENHRGHARGIEMKLIPSATKPTELKPAAEGIREIVLRRDVYMELALKKKLESSRNGKPRFATVKSTGSFTFNLETNQGTFTDDVRVYQPTSPHQADTLQCDNLNLQFVRKANDDSPSTIEKESGKSTLSHSSGNLKFQKLVATGNNVTLISEENQFTGTMTRLFYNEDTKTIVLTDKRDVRVLQQSSELRCPEITIVQNQEGKLETVTCQGAGWIKHRDANTGQLTMAAQWAKQMKKSVDPENGLEMVELEKQCIVRQPTEEFALAAQIIRLWLKGDLPSLKKVNSKKQGSNQRESKNSQKIENKLDPYKMIAEQDVAIYSPQLRGKTKRLEVWFGPVATPQSAPNAPIENQTQLQQPTVKQVAFAVEDPILSLKVPQSTRIQTLAMNQSGPFSIQPKKTVSTNNKQTVDSKEGRAKIPSRNKNSDFFGRSDTNKPLEPVMVTADLMTLRVQKNVLGKAEVAEVWTKGNVSVQQLHGEQEKPLHITGNQLHIRNKGSNDQVVHIIGSPAKINERGFQIEGENIFLYRLANRAEVQGKGLLLLPVRGGSRSAAGLLSGAEGITEGKNKAQSPQSHSAAQSDQVLEIHWEKEMIFDGLTANFFGKVRTNMGDNRLRCQEMEVILSDRVSFTEKNSKEQKPKVQLITCRDGVEVESNEYLENRLIGIRRASFWQMNVDQETGNAEANGPGWLILWRRENPGKPDSQTKVSQANQPQKTDTDSWTYTRIDFNGKMEGNVSQRSTNFDDRVQITYGAVKRPLDTINPNKLPPQTGWMRSNSLKLIQHEINGQKKKFISVLAKGNAELEGNTLIKNKRTPMNQSFIARADTISFDESKDLYTMRSFGNRKATLRRYSKGGNGPTMNESQEIEFAPTYDRVTLHGVTVIQGLP</sequence>
<feature type="transmembrane region" description="Helical" evidence="2">
    <location>
        <begin position="21"/>
        <end position="38"/>
    </location>
</feature>
<keyword evidence="5" id="KW-1185">Reference proteome</keyword>
<reference evidence="4 5" key="1">
    <citation type="submission" date="2019-03" db="EMBL/GenBank/DDBJ databases">
        <title>Deep-cultivation of Planctomycetes and their phenomic and genomic characterization uncovers novel biology.</title>
        <authorList>
            <person name="Wiegand S."/>
            <person name="Jogler M."/>
            <person name="Boedeker C."/>
            <person name="Pinto D."/>
            <person name="Vollmers J."/>
            <person name="Rivas-Marin E."/>
            <person name="Kohn T."/>
            <person name="Peeters S.H."/>
            <person name="Heuer A."/>
            <person name="Rast P."/>
            <person name="Oberbeckmann S."/>
            <person name="Bunk B."/>
            <person name="Jeske O."/>
            <person name="Meyerdierks A."/>
            <person name="Storesund J.E."/>
            <person name="Kallscheuer N."/>
            <person name="Luecker S."/>
            <person name="Lage O.M."/>
            <person name="Pohl T."/>
            <person name="Merkel B.J."/>
            <person name="Hornburger P."/>
            <person name="Mueller R.-W."/>
            <person name="Bruemmer F."/>
            <person name="Labrenz M."/>
            <person name="Spormann A.M."/>
            <person name="Op den Camp H."/>
            <person name="Overmann J."/>
            <person name="Amann R."/>
            <person name="Jetten M.S.M."/>
            <person name="Mascher T."/>
            <person name="Medema M.H."/>
            <person name="Devos D.P."/>
            <person name="Kaster A.-K."/>
            <person name="Ovreas L."/>
            <person name="Rohde M."/>
            <person name="Galperin M.Y."/>
            <person name="Jogler C."/>
        </authorList>
    </citation>
    <scope>NUCLEOTIDE SEQUENCE [LARGE SCALE GENOMIC DNA]</scope>
    <source>
        <strain evidence="4 5">V202</strain>
    </source>
</reference>
<evidence type="ECO:0000256" key="2">
    <source>
        <dbReference type="SAM" id="Phobius"/>
    </source>
</evidence>
<organism evidence="4 5">
    <name type="scientific">Gimesia aquarii</name>
    <dbReference type="NCBI Taxonomy" id="2527964"/>
    <lineage>
        <taxon>Bacteria</taxon>
        <taxon>Pseudomonadati</taxon>
        <taxon>Planctomycetota</taxon>
        <taxon>Planctomycetia</taxon>
        <taxon>Planctomycetales</taxon>
        <taxon>Planctomycetaceae</taxon>
        <taxon>Gimesia</taxon>
    </lineage>
</organism>
<feature type="region of interest" description="Disordered" evidence="1">
    <location>
        <begin position="311"/>
        <end position="331"/>
    </location>
</feature>
<proteinExistence type="predicted"/>
<evidence type="ECO:0000256" key="1">
    <source>
        <dbReference type="SAM" id="MobiDB-lite"/>
    </source>
</evidence>
<accession>A0A517X3G9</accession>
<dbReference type="OrthoDB" id="208320at2"/>
<evidence type="ECO:0000313" key="5">
    <source>
        <dbReference type="Proteomes" id="UP000318384"/>
    </source>
</evidence>
<evidence type="ECO:0000259" key="3">
    <source>
        <dbReference type="Pfam" id="PF03968"/>
    </source>
</evidence>
<evidence type="ECO:0000313" key="4">
    <source>
        <dbReference type="EMBL" id="QDU12051.1"/>
    </source>
</evidence>
<gene>
    <name evidence="4" type="ORF">V202x_54760</name>
</gene>
<dbReference type="RefSeq" id="WP_145179944.1">
    <property type="nucleotide sequence ID" value="NZ_CP037422.1"/>
</dbReference>